<evidence type="ECO:0000313" key="1">
    <source>
        <dbReference type="EMBL" id="KIJ60003.1"/>
    </source>
</evidence>
<dbReference type="HOGENOM" id="CLU_2776242_0_0_1"/>
<dbReference type="AlphaFoldDB" id="A0A0C9W224"/>
<evidence type="ECO:0000313" key="2">
    <source>
        <dbReference type="Proteomes" id="UP000053820"/>
    </source>
</evidence>
<organism evidence="1 2">
    <name type="scientific">Hydnomerulius pinastri MD-312</name>
    <dbReference type="NCBI Taxonomy" id="994086"/>
    <lineage>
        <taxon>Eukaryota</taxon>
        <taxon>Fungi</taxon>
        <taxon>Dikarya</taxon>
        <taxon>Basidiomycota</taxon>
        <taxon>Agaricomycotina</taxon>
        <taxon>Agaricomycetes</taxon>
        <taxon>Agaricomycetidae</taxon>
        <taxon>Boletales</taxon>
        <taxon>Boletales incertae sedis</taxon>
        <taxon>Leucogyrophana</taxon>
    </lineage>
</organism>
<reference evidence="1 2" key="1">
    <citation type="submission" date="2014-04" db="EMBL/GenBank/DDBJ databases">
        <title>Evolutionary Origins and Diversification of the Mycorrhizal Mutualists.</title>
        <authorList>
            <consortium name="DOE Joint Genome Institute"/>
            <consortium name="Mycorrhizal Genomics Consortium"/>
            <person name="Kohler A."/>
            <person name="Kuo A."/>
            <person name="Nagy L.G."/>
            <person name="Floudas D."/>
            <person name="Copeland A."/>
            <person name="Barry K.W."/>
            <person name="Cichocki N."/>
            <person name="Veneault-Fourrey C."/>
            <person name="LaButti K."/>
            <person name="Lindquist E.A."/>
            <person name="Lipzen A."/>
            <person name="Lundell T."/>
            <person name="Morin E."/>
            <person name="Murat C."/>
            <person name="Riley R."/>
            <person name="Ohm R."/>
            <person name="Sun H."/>
            <person name="Tunlid A."/>
            <person name="Henrissat B."/>
            <person name="Grigoriev I.V."/>
            <person name="Hibbett D.S."/>
            <person name="Martin F."/>
        </authorList>
    </citation>
    <scope>NUCLEOTIDE SEQUENCE [LARGE SCALE GENOMIC DNA]</scope>
    <source>
        <strain evidence="1 2">MD-312</strain>
    </source>
</reference>
<name>A0A0C9W224_9AGAM</name>
<proteinExistence type="predicted"/>
<dbReference type="Proteomes" id="UP000053820">
    <property type="component" value="Unassembled WGS sequence"/>
</dbReference>
<protein>
    <submittedName>
        <fullName evidence="1">Uncharacterized protein</fullName>
    </submittedName>
</protein>
<keyword evidence="2" id="KW-1185">Reference proteome</keyword>
<gene>
    <name evidence="1" type="ORF">HYDPIDRAFT_117658</name>
</gene>
<dbReference type="EMBL" id="KN839877">
    <property type="protein sequence ID" value="KIJ60003.1"/>
    <property type="molecule type" value="Genomic_DNA"/>
</dbReference>
<sequence length="69" mass="7325">MPMESDWMRGMEQIIIVANRSPAPPGTMRDMFGGHTTLIGSAVSSGEGCSHSPVNHILPPIPLVSTVQP</sequence>
<accession>A0A0C9W224</accession>